<gene>
    <name evidence="1" type="ORF">CCY01nite_46150</name>
</gene>
<sequence>MNRRKAIRNIALFTGAGAAAAGGFGYFKFFSRPNLALLENEKDLISALADTIIPDTDTPGAKACGTGDFITLMLKDCTPRNAQNRFLDGLLDVKAYADDKYGKPFEACSMAERGAIVSHFEKRDRPYPSIAGKISKRLIGDPFFVTLKRYTILGYCTSQGGATKAMAYDYIPGSYQGCIPLQPGQKCWSTS</sequence>
<proteinExistence type="predicted"/>
<dbReference type="AlphaFoldDB" id="A0A512RRN5"/>
<organism evidence="1 2">
    <name type="scientific">Chitinophaga cymbidii</name>
    <dbReference type="NCBI Taxonomy" id="1096750"/>
    <lineage>
        <taxon>Bacteria</taxon>
        <taxon>Pseudomonadati</taxon>
        <taxon>Bacteroidota</taxon>
        <taxon>Chitinophagia</taxon>
        <taxon>Chitinophagales</taxon>
        <taxon>Chitinophagaceae</taxon>
        <taxon>Chitinophaga</taxon>
    </lineage>
</organism>
<accession>A0A512RRN5</accession>
<dbReference type="InterPro" id="IPR027056">
    <property type="entry name" value="Gluconate_2DH_su3"/>
</dbReference>
<dbReference type="RefSeq" id="WP_186831224.1">
    <property type="nucleotide sequence ID" value="NZ_BKAU01000006.1"/>
</dbReference>
<evidence type="ECO:0008006" key="3">
    <source>
        <dbReference type="Google" id="ProtNLM"/>
    </source>
</evidence>
<dbReference type="EMBL" id="BKAU01000006">
    <property type="protein sequence ID" value="GEP98355.1"/>
    <property type="molecule type" value="Genomic_DNA"/>
</dbReference>
<reference evidence="1 2" key="1">
    <citation type="submission" date="2019-07" db="EMBL/GenBank/DDBJ databases">
        <title>Whole genome shotgun sequence of Chitinophaga cymbidii NBRC 109752.</title>
        <authorList>
            <person name="Hosoyama A."/>
            <person name="Uohara A."/>
            <person name="Ohji S."/>
            <person name="Ichikawa N."/>
        </authorList>
    </citation>
    <scope>NUCLEOTIDE SEQUENCE [LARGE SCALE GENOMIC DNA]</scope>
    <source>
        <strain evidence="1 2">NBRC 109752</strain>
    </source>
</reference>
<evidence type="ECO:0000313" key="1">
    <source>
        <dbReference type="EMBL" id="GEP98355.1"/>
    </source>
</evidence>
<dbReference type="Proteomes" id="UP000321436">
    <property type="component" value="Unassembled WGS sequence"/>
</dbReference>
<protein>
    <recommendedName>
        <fullName evidence="3">Twin-arginine translocation pathway signal protein</fullName>
    </recommendedName>
</protein>
<name>A0A512RRN5_9BACT</name>
<keyword evidence="2" id="KW-1185">Reference proteome</keyword>
<dbReference type="Pfam" id="PF13618">
    <property type="entry name" value="Gluconate_2-dh3"/>
    <property type="match status" value="1"/>
</dbReference>
<evidence type="ECO:0000313" key="2">
    <source>
        <dbReference type="Proteomes" id="UP000321436"/>
    </source>
</evidence>
<comment type="caution">
    <text evidence="1">The sequence shown here is derived from an EMBL/GenBank/DDBJ whole genome shotgun (WGS) entry which is preliminary data.</text>
</comment>